<keyword evidence="2" id="KW-1185">Reference proteome</keyword>
<comment type="caution">
    <text evidence="1">The sequence shown here is derived from an EMBL/GenBank/DDBJ whole genome shotgun (WGS) entry which is preliminary data.</text>
</comment>
<protein>
    <submittedName>
        <fullName evidence="1">Uncharacterized protein</fullName>
    </submittedName>
</protein>
<evidence type="ECO:0000313" key="2">
    <source>
        <dbReference type="Proteomes" id="UP001417504"/>
    </source>
</evidence>
<sequence>MGKMVKKMTGQFVSETERVTVAKKTKAANERMEVVKKLTWRSIGGIGVGSA</sequence>
<name>A0AAP0F1V5_9MAGN</name>
<proteinExistence type="predicted"/>
<evidence type="ECO:0000313" key="1">
    <source>
        <dbReference type="EMBL" id="KAK9103414.1"/>
    </source>
</evidence>
<gene>
    <name evidence="1" type="ORF">Sjap_020668</name>
</gene>
<dbReference type="AlphaFoldDB" id="A0AAP0F1V5"/>
<dbReference type="Proteomes" id="UP001417504">
    <property type="component" value="Unassembled WGS sequence"/>
</dbReference>
<dbReference type="EMBL" id="JBBNAE010000008">
    <property type="protein sequence ID" value="KAK9103414.1"/>
    <property type="molecule type" value="Genomic_DNA"/>
</dbReference>
<organism evidence="1 2">
    <name type="scientific">Stephania japonica</name>
    <dbReference type="NCBI Taxonomy" id="461633"/>
    <lineage>
        <taxon>Eukaryota</taxon>
        <taxon>Viridiplantae</taxon>
        <taxon>Streptophyta</taxon>
        <taxon>Embryophyta</taxon>
        <taxon>Tracheophyta</taxon>
        <taxon>Spermatophyta</taxon>
        <taxon>Magnoliopsida</taxon>
        <taxon>Ranunculales</taxon>
        <taxon>Menispermaceae</taxon>
        <taxon>Menispermoideae</taxon>
        <taxon>Cissampelideae</taxon>
        <taxon>Stephania</taxon>
    </lineage>
</organism>
<reference evidence="1 2" key="1">
    <citation type="submission" date="2024-01" db="EMBL/GenBank/DDBJ databases">
        <title>Genome assemblies of Stephania.</title>
        <authorList>
            <person name="Yang L."/>
        </authorList>
    </citation>
    <scope>NUCLEOTIDE SEQUENCE [LARGE SCALE GENOMIC DNA]</scope>
    <source>
        <strain evidence="1">QJT</strain>
        <tissue evidence="1">Leaf</tissue>
    </source>
</reference>
<accession>A0AAP0F1V5</accession>